<dbReference type="Proteomes" id="UP000282551">
    <property type="component" value="Chromosome"/>
</dbReference>
<reference evidence="2 3" key="1">
    <citation type="submission" date="2018-12" db="EMBL/GenBank/DDBJ databases">
        <authorList>
            <consortium name="Pathogen Informatics"/>
        </authorList>
    </citation>
    <scope>NUCLEOTIDE SEQUENCE [LARGE SCALE GENOMIC DNA]</scope>
    <source>
        <strain evidence="2 3">NCTC10485</strain>
    </source>
</reference>
<feature type="region of interest" description="Disordered" evidence="1">
    <location>
        <begin position="62"/>
        <end position="84"/>
    </location>
</feature>
<evidence type="ECO:0000256" key="1">
    <source>
        <dbReference type="SAM" id="MobiDB-lite"/>
    </source>
</evidence>
<gene>
    <name evidence="2" type="ORF">NCTC10485_05147</name>
</gene>
<dbReference type="AlphaFoldDB" id="A0A448IEW9"/>
<proteinExistence type="predicted"/>
<evidence type="ECO:0000313" key="3">
    <source>
        <dbReference type="Proteomes" id="UP000282551"/>
    </source>
</evidence>
<keyword evidence="3" id="KW-1185">Reference proteome</keyword>
<dbReference type="EMBL" id="LR134355">
    <property type="protein sequence ID" value="VEG50827.1"/>
    <property type="molecule type" value="Genomic_DNA"/>
</dbReference>
<evidence type="ECO:0000313" key="2">
    <source>
        <dbReference type="EMBL" id="VEG50827.1"/>
    </source>
</evidence>
<sequence>MVNSDVADLAKWAESQGWTVNDDTKGYTRFYDVNGNYIASYPATPSNPRRRMADLHVALRKAGLQVPPPSKKEQRAQRRKEKAE</sequence>
<feature type="compositionally biased region" description="Basic and acidic residues" evidence="1">
    <location>
        <begin position="70"/>
        <end position="84"/>
    </location>
</feature>
<accession>A0A448IEW9</accession>
<name>A0A448IEW9_MYCCI</name>
<organism evidence="2 3">
    <name type="scientific">Mycolicibacterium chitae</name>
    <name type="common">Mycobacterium chitae</name>
    <dbReference type="NCBI Taxonomy" id="1792"/>
    <lineage>
        <taxon>Bacteria</taxon>
        <taxon>Bacillati</taxon>
        <taxon>Actinomycetota</taxon>
        <taxon>Actinomycetes</taxon>
        <taxon>Mycobacteriales</taxon>
        <taxon>Mycobacteriaceae</taxon>
        <taxon>Mycolicibacterium</taxon>
    </lineage>
</organism>
<protein>
    <submittedName>
        <fullName evidence="2">Uncharacterized protein</fullName>
    </submittedName>
</protein>